<evidence type="ECO:0000313" key="1">
    <source>
        <dbReference type="EMBL" id="KAF7330172.1"/>
    </source>
</evidence>
<evidence type="ECO:0000313" key="2">
    <source>
        <dbReference type="Proteomes" id="UP000620124"/>
    </source>
</evidence>
<protein>
    <submittedName>
        <fullName evidence="1">Uncharacterized protein</fullName>
    </submittedName>
</protein>
<dbReference type="Proteomes" id="UP000620124">
    <property type="component" value="Unassembled WGS sequence"/>
</dbReference>
<gene>
    <name evidence="1" type="ORF">MVEN_02453900</name>
</gene>
<proteinExistence type="predicted"/>
<reference evidence="1" key="1">
    <citation type="submission" date="2020-05" db="EMBL/GenBank/DDBJ databases">
        <title>Mycena genomes resolve the evolution of fungal bioluminescence.</title>
        <authorList>
            <person name="Tsai I.J."/>
        </authorList>
    </citation>
    <scope>NUCLEOTIDE SEQUENCE</scope>
    <source>
        <strain evidence="1">CCC161011</strain>
    </source>
</reference>
<keyword evidence="2" id="KW-1185">Reference proteome</keyword>
<organism evidence="1 2">
    <name type="scientific">Mycena venus</name>
    <dbReference type="NCBI Taxonomy" id="2733690"/>
    <lineage>
        <taxon>Eukaryota</taxon>
        <taxon>Fungi</taxon>
        <taxon>Dikarya</taxon>
        <taxon>Basidiomycota</taxon>
        <taxon>Agaricomycotina</taxon>
        <taxon>Agaricomycetes</taxon>
        <taxon>Agaricomycetidae</taxon>
        <taxon>Agaricales</taxon>
        <taxon>Marasmiineae</taxon>
        <taxon>Mycenaceae</taxon>
        <taxon>Mycena</taxon>
    </lineage>
</organism>
<name>A0A8H6WX07_9AGAR</name>
<accession>A0A8H6WX07</accession>
<dbReference type="EMBL" id="JACAZI010000033">
    <property type="protein sequence ID" value="KAF7330172.1"/>
    <property type="molecule type" value="Genomic_DNA"/>
</dbReference>
<comment type="caution">
    <text evidence="1">The sequence shown here is derived from an EMBL/GenBank/DDBJ whole genome shotgun (WGS) entry which is preliminary data.</text>
</comment>
<dbReference type="AlphaFoldDB" id="A0A8H6WX07"/>
<dbReference type="OrthoDB" id="77828at2759"/>
<sequence length="278" mass="30558">MRFGYILNTIWTMQTTSTRSPLNPRPQQSLRAMRCLQETRRRALMTVPPQRITPLDFTRPLVPEEDSTRGFTLSYLRRVPELSLMAKRVVKAEAKRRARDAYKRAKAAKEGGVCKKPAVVTQAMVNDQQKLHPRMKRLFSWAILQLVKEGTVISWDGLVRPCPAPGETYDDTNPDSSALWKINSSTASTAGGNSTMFSSASIAEDDEDEGELTDPEPGEEAFVSLTPSFLATTVEKAIGKLVAQATARAQAKTDPGRARFRAPAAGPTCAGDCVVSEE</sequence>